<keyword evidence="3" id="KW-1185">Reference proteome</keyword>
<evidence type="ECO:0000259" key="1">
    <source>
        <dbReference type="Pfam" id="PF22494"/>
    </source>
</evidence>
<dbReference type="SUPFAM" id="SSF51004">
    <property type="entry name" value="C-terminal (heme d1) domain of cytochrome cd1-nitrite reductase"/>
    <property type="match status" value="1"/>
</dbReference>
<proteinExistence type="predicted"/>
<reference evidence="2 3" key="1">
    <citation type="submission" date="2018-03" db="EMBL/GenBank/DDBJ databases">
        <title>The ancient ancestry and fast evolution of plastids.</title>
        <authorList>
            <person name="Moore K.R."/>
            <person name="Magnabosco C."/>
            <person name="Momper L."/>
            <person name="Gold D.A."/>
            <person name="Bosak T."/>
            <person name="Fournier G.P."/>
        </authorList>
    </citation>
    <scope>NUCLEOTIDE SEQUENCE [LARGE SCALE GENOMIC DNA]</scope>
    <source>
        <strain evidence="2 3">CCALA 016</strain>
    </source>
</reference>
<evidence type="ECO:0000313" key="2">
    <source>
        <dbReference type="EMBL" id="PSF36829.1"/>
    </source>
</evidence>
<feature type="domain" description="Choice-of-anchor I" evidence="1">
    <location>
        <begin position="45"/>
        <end position="509"/>
    </location>
</feature>
<evidence type="ECO:0000313" key="3">
    <source>
        <dbReference type="Proteomes" id="UP000239001"/>
    </source>
</evidence>
<organism evidence="2 3">
    <name type="scientific">Aphanothece hegewaldii CCALA 016</name>
    <dbReference type="NCBI Taxonomy" id="2107694"/>
    <lineage>
        <taxon>Bacteria</taxon>
        <taxon>Bacillati</taxon>
        <taxon>Cyanobacteriota</taxon>
        <taxon>Cyanophyceae</taxon>
        <taxon>Oscillatoriophycideae</taxon>
        <taxon>Chroococcales</taxon>
        <taxon>Aphanothecaceae</taxon>
        <taxon>Aphanothece</taxon>
    </lineage>
</organism>
<comment type="caution">
    <text evidence="2">The sequence shown here is derived from an EMBL/GenBank/DDBJ whole genome shotgun (WGS) entry which is preliminary data.</text>
</comment>
<dbReference type="InterPro" id="IPR055188">
    <property type="entry name" value="Choice_anch_I"/>
</dbReference>
<reference evidence="2 3" key="2">
    <citation type="submission" date="2018-03" db="EMBL/GenBank/DDBJ databases">
        <authorList>
            <person name="Keele B.F."/>
        </authorList>
    </citation>
    <scope>NUCLEOTIDE SEQUENCE [LARGE SCALE GENOMIC DNA]</scope>
    <source>
        <strain evidence="2 3">CCALA 016</strain>
    </source>
</reference>
<dbReference type="PANTHER" id="PTHR46928">
    <property type="entry name" value="MESENCHYME-SPECIFIC CELL SURFACE GLYCOPROTEIN"/>
    <property type="match status" value="1"/>
</dbReference>
<name>A0A2T1LXB4_9CHRO</name>
<protein>
    <submittedName>
        <fullName evidence="2">Alkaline phosphatase</fullName>
    </submittedName>
</protein>
<dbReference type="InterPro" id="IPR052956">
    <property type="entry name" value="Mesenchyme-surface_protein"/>
</dbReference>
<dbReference type="PANTHER" id="PTHR46928:SF1">
    <property type="entry name" value="MESENCHYME-SPECIFIC CELL SURFACE GLYCOPROTEIN"/>
    <property type="match status" value="1"/>
</dbReference>
<dbReference type="OrthoDB" id="9768561at2"/>
<dbReference type="NCBIfam" id="NF038117">
    <property type="entry name" value="choice_anch_I"/>
    <property type="match status" value="1"/>
</dbReference>
<dbReference type="Proteomes" id="UP000239001">
    <property type="component" value="Unassembled WGS sequence"/>
</dbReference>
<gene>
    <name evidence="2" type="ORF">C7H19_12750</name>
</gene>
<accession>A0A2T1LXB4</accession>
<dbReference type="InterPro" id="IPR015943">
    <property type="entry name" value="WD40/YVTN_repeat-like_dom_sf"/>
</dbReference>
<dbReference type="EMBL" id="PXOH01000012">
    <property type="protein sequence ID" value="PSF36829.1"/>
    <property type="molecule type" value="Genomic_DNA"/>
</dbReference>
<dbReference type="Pfam" id="PF22494">
    <property type="entry name" value="choice_anch_I"/>
    <property type="match status" value="1"/>
</dbReference>
<sequence>MSRSNSRFLPFWGTTAIITPIVLGTFADQTLALNLTRLGTYVSPDGEGAAEISAYDPISKNLFITNGSTNSIDILNISNPSVPSLISSINLNTYGAGVNSVAVKNGLVAVAIGSDPKTNPGTVAFFNTSGSFLNSVTVGALPDMLTFTSDGSKILVANEGEPEPLSISPTVDPEGSISIIDLSGGVGSATVNTADFTAFNSQKAALQAAGVRIFGQNGNATVAEDVEPEYIAISKDNKKAYVSLQENNALAVLDIDSATITDILPLGLKNYNTLGNGLDASDEDGGINIQNWPISGMYMPDSIATVEINGQTYIITANEGDDRGENERISDLTLDPTAFPNAAQLLEDENLGRLNVSSVDGDLDKDGDFDVLYSYGGRSFSIWDSNGNLIYDSGDAFEQITASLIPSLFNSEGEAADFDSRSDNKGPEPEGLTVGKIGDRFYAFIGLERTGGLMVYDITNPLNPTFVTYTRTEGDFAPEGVLFIPSIDSPTNQSLVITTNEVSGTTTIYAAATTPEPTTGLGLLILGIGGILTKVKKKSA</sequence>
<dbReference type="RefSeq" id="WP_106457260.1">
    <property type="nucleotide sequence ID" value="NZ_PXOH01000012.1"/>
</dbReference>
<dbReference type="InterPro" id="IPR013424">
    <property type="entry name" value="Ice-binding_C"/>
</dbReference>
<dbReference type="Gene3D" id="2.130.10.10">
    <property type="entry name" value="YVTN repeat-like/Quinoprotein amine dehydrogenase"/>
    <property type="match status" value="1"/>
</dbReference>
<dbReference type="InterPro" id="IPR011048">
    <property type="entry name" value="Haem_d1_sf"/>
</dbReference>
<dbReference type="NCBIfam" id="TIGR02595">
    <property type="entry name" value="PEP_CTERM"/>
    <property type="match status" value="1"/>
</dbReference>
<dbReference type="AlphaFoldDB" id="A0A2T1LXB4"/>